<reference evidence="2" key="1">
    <citation type="submission" date="2019-03" db="EMBL/GenBank/DDBJ databases">
        <title>Long read genome sequence of the mycoparasitic Pythium oligandrum ATCC 38472 isolated from sugarbeet rhizosphere.</title>
        <authorList>
            <person name="Gaulin E."/>
        </authorList>
    </citation>
    <scope>NUCLEOTIDE SEQUENCE</scope>
    <source>
        <strain evidence="2">ATCC 38472_TT</strain>
    </source>
</reference>
<dbReference type="Gene3D" id="3.80.10.10">
    <property type="entry name" value="Ribonuclease Inhibitor"/>
    <property type="match status" value="1"/>
</dbReference>
<protein>
    <submittedName>
        <fullName evidence="2">Uncharacterized protein</fullName>
    </submittedName>
</protein>
<dbReference type="InterPro" id="IPR032675">
    <property type="entry name" value="LRR_dom_sf"/>
</dbReference>
<feature type="compositionally biased region" description="Basic and acidic residues" evidence="1">
    <location>
        <begin position="495"/>
        <end position="509"/>
    </location>
</feature>
<organism evidence="2 3">
    <name type="scientific">Pythium oligandrum</name>
    <name type="common">Mycoparasitic fungus</name>
    <dbReference type="NCBI Taxonomy" id="41045"/>
    <lineage>
        <taxon>Eukaryota</taxon>
        <taxon>Sar</taxon>
        <taxon>Stramenopiles</taxon>
        <taxon>Oomycota</taxon>
        <taxon>Peronosporomycetes</taxon>
        <taxon>Pythiales</taxon>
        <taxon>Pythiaceae</taxon>
        <taxon>Pythium</taxon>
    </lineage>
</organism>
<proteinExistence type="predicted"/>
<feature type="region of interest" description="Disordered" evidence="1">
    <location>
        <begin position="448"/>
        <end position="562"/>
    </location>
</feature>
<name>A0A8K1CST3_PYTOL</name>
<dbReference type="PROSITE" id="PS51450">
    <property type="entry name" value="LRR"/>
    <property type="match status" value="3"/>
</dbReference>
<dbReference type="OrthoDB" id="201275at2759"/>
<evidence type="ECO:0000313" key="3">
    <source>
        <dbReference type="Proteomes" id="UP000794436"/>
    </source>
</evidence>
<accession>A0A8K1CST3</accession>
<dbReference type="PANTHER" id="PTHR22708:SF0">
    <property type="entry name" value="LEUCINE-RICH REPEAT-CONTAINING PROTEIN 56"/>
    <property type="match status" value="1"/>
</dbReference>
<evidence type="ECO:0000256" key="1">
    <source>
        <dbReference type="SAM" id="MobiDB-lite"/>
    </source>
</evidence>
<feature type="region of interest" description="Disordered" evidence="1">
    <location>
        <begin position="287"/>
        <end position="333"/>
    </location>
</feature>
<dbReference type="InterPro" id="IPR001611">
    <property type="entry name" value="Leu-rich_rpt"/>
</dbReference>
<gene>
    <name evidence="2" type="ORF">Poli38472_005751</name>
</gene>
<dbReference type="Pfam" id="PF14580">
    <property type="entry name" value="LRR_9"/>
    <property type="match status" value="1"/>
</dbReference>
<dbReference type="InterPro" id="IPR040091">
    <property type="entry name" value="LRRC56"/>
</dbReference>
<dbReference type="AlphaFoldDB" id="A0A8K1CST3"/>
<comment type="caution">
    <text evidence="2">The sequence shown here is derived from an EMBL/GenBank/DDBJ whole genome shotgun (WGS) entry which is preliminary data.</text>
</comment>
<dbReference type="Proteomes" id="UP000794436">
    <property type="component" value="Unassembled WGS sequence"/>
</dbReference>
<feature type="compositionally biased region" description="Low complexity" evidence="1">
    <location>
        <begin position="516"/>
        <end position="526"/>
    </location>
</feature>
<keyword evidence="3" id="KW-1185">Reference proteome</keyword>
<feature type="compositionally biased region" description="Polar residues" evidence="1">
    <location>
        <begin position="303"/>
        <end position="319"/>
    </location>
</feature>
<dbReference type="PANTHER" id="PTHR22708">
    <property type="entry name" value="LEUCINE-RICH REPEAT-CONTAINING PROTEIN 56"/>
    <property type="match status" value="1"/>
</dbReference>
<sequence>MLASGVDLREEMDENVARAALGQRSKADDKARFLIRTLPRECNPTPMTAQQTSSITVSGGAGAASVGVTSPRARKSMAEDELVVTENPFDDITEDKLRKLTGKQDLSRVTTLQLSVDSGTQSVEVIGELLPSLQQLRLLNCTLHSFRDLGTSLHSLQILWIAHCEISDLDGISALTGLQKLYVPHNHISDISPLTMHEELQVIDLEDNEIVEIGQVEQLAFCPQLTTLTLRDNPLCGIQHYRAVIATFVPQLQTLDNHVISDSERQKLSDAVIDAAILAFSEEQAMKATIQRPESSHGRPSTAERSPQKSLARSSSATRVVQGMEPASGGADAFRDDYGSTLTHGTDIVFAGNVTSALRRHRSESENDATAALAQQLNNNTLGQQSGAELTRPATPARESITATLDRAYELETNQYKSRDAILHELRAWQLETAGASQVGVVSLDDAPTTTVSPAVSPAKRPPTGRSSKSRGNTAEKRPNTSAGVLRNGMGVREAFVETSRDSATSDRRMVKRHSASGSSGGPPSARKVDILVLDDSPPQANEPEDDQRPCSPRKTARGVFTTSTLVRGDEWNLQELAPKLDLQSTESFLRRKSFRGNEDDDGNGLEEEHSSGESDEEDMRRVARQLKQRRPTSSTKQKTKGFFNVAESLHAIDRWREQMEEDVEPAIHAEPEPPVPDTTPPPASPPIEVGPACQATDEQIVQWMKAKHAIVAETKTREGFRRFFRGIKEERLQQLLQQVFGDGEKVRRRLQLMQGYFHQDLLLAAK</sequence>
<feature type="region of interest" description="Disordered" evidence="1">
    <location>
        <begin position="594"/>
        <end position="643"/>
    </location>
</feature>
<evidence type="ECO:0000313" key="2">
    <source>
        <dbReference type="EMBL" id="TMW68283.1"/>
    </source>
</evidence>
<dbReference type="EMBL" id="SPLM01000002">
    <property type="protein sequence ID" value="TMW68283.1"/>
    <property type="molecule type" value="Genomic_DNA"/>
</dbReference>
<dbReference type="SUPFAM" id="SSF52075">
    <property type="entry name" value="Outer arm dynein light chain 1"/>
    <property type="match status" value="1"/>
</dbReference>